<feature type="region of interest" description="Disordered" evidence="8">
    <location>
        <begin position="530"/>
        <end position="559"/>
    </location>
</feature>
<dbReference type="Gene3D" id="1.50.40.10">
    <property type="entry name" value="Mitochondrial carrier domain"/>
    <property type="match status" value="1"/>
</dbReference>
<feature type="compositionally biased region" description="Polar residues" evidence="8">
    <location>
        <begin position="438"/>
        <end position="448"/>
    </location>
</feature>
<evidence type="ECO:0000256" key="1">
    <source>
        <dbReference type="ARBA" id="ARBA00004123"/>
    </source>
</evidence>
<dbReference type="SMART" id="SM00292">
    <property type="entry name" value="BRCT"/>
    <property type="match status" value="1"/>
</dbReference>
<keyword evidence="11" id="KW-1185">Reference proteome</keyword>
<dbReference type="InterPro" id="IPR036420">
    <property type="entry name" value="BRCT_dom_sf"/>
</dbReference>
<feature type="compositionally biased region" description="Polar residues" evidence="8">
    <location>
        <begin position="119"/>
        <end position="130"/>
    </location>
</feature>
<dbReference type="SUPFAM" id="SSF103506">
    <property type="entry name" value="Mitochondrial carrier"/>
    <property type="match status" value="1"/>
</dbReference>
<feature type="repeat" description="Solcar" evidence="7">
    <location>
        <begin position="965"/>
        <end position="1053"/>
    </location>
</feature>
<sequence length="1250" mass="137944">MDAIQDQHQQLQDTVPFDDGDTVVLDSPLAETQVEKLDFDFQVLDDSIEIAKHELVSEVVLDSEDEEIHGEQLDNIADGVSAVEIGSRIKANGAAGLQMRQHSPRFQRVKDFAEDFVSDGSTGQDNSAEALTNGEDTDGKIDCPRLLTCDQEFASLNYVGSEEPGESSQASALDFVDHFLSCNDGNVSPRTELRNTVRKKFSPVLSASGCQLLAKRIKTRTPIGKTKTFEWVDNDQHGGVDFFSKRMNESFDSGGCQQRYVTRHQKAECIDGKGGSSSDNDNEEKSEDLHKKVTSSPYTGSRVTVHSVKKAYRKGQESEFISKNDSVNKPRDQFCAIASGHGLDICSNEKNTSDTFDVGFNTQIAAEAMEALFYGPPADSSAGEAFQDPNDSLVDPSKGVTNSKLHLNEPFNEKSALCNLEDITRVPKQGKLYARKGASSSWKQSSRQELPKDLAETTKRKRSKPLVGELTDRTSIICAKNESSATTSRKTIDQRKEEETVKRNKIKECDNYGSLSTSVSLGKQQILQEPVAPQDPHPKVGAKLKSANGGSDNPRERTDDCIEGSIITYRRKRSILAVKPSKVLSAAGRRPKFCFNTSGGGRINEPSQQKLASMEVSASQSTLKLNAWSHPKGKRTRRRLPSHLNRSSSQCTPFTIVDGKDHHRKPLNINLPKSSLTKELIRLGTPKSMPDSRWKDLRKRRYGICRTVRVLFSQHLDDDIINQQKKILVRLGISMASSLMEATHFVVDRFVRTRNMLEAIALGKSVVTHLWLESCGQASFLIDDKNYILRDAKKEKEIGFSLPVSLARANQQPLLKGQRVFVTPNIKPDKEMITSLVKVLHGQIMEKSQIFALIPDDLLILSCEEDHAICVPLLDKGAEVYSSELLLNGIVIQKLEYERHRLFVNQVERNRVSKRCRVSKSISNKASEVLTELYPLPYSNVLILANCSSVVKVGEEKQKWAASSSQIVSHFATSGLSVAVATAITHPLDVLKVRLQMQLVGQKGPLTGMGQVAVRVLKKEGPEALYLGLMPALIRSVLYGGLRLGLYEPSKYACNLAFGSTNILLKIASGAFAGALATALTNPVEVLKVRLQMNANRRQGGQMAEMRRIVSEEGVIALWKGVGPAMARAGALTASQLATYDETKQVLIRWTPLEEGFHLHLLPSTVAGTVSTLVTAPMDMVKTRLMLQRESKTVGNYKNGFHCAYQVILTEGPRALYKGGFAIFARLGPQTTITFILCEELRKLAGLDAI</sequence>
<dbReference type="AlphaFoldDB" id="A0AAV1SCG8"/>
<keyword evidence="5 7" id="KW-0472">Membrane</keyword>
<accession>A0AAV1SCG8</accession>
<feature type="repeat" description="Solcar" evidence="7">
    <location>
        <begin position="1155"/>
        <end position="1244"/>
    </location>
</feature>
<comment type="subcellular location">
    <subcellularLocation>
        <location evidence="2">Membrane</location>
        <topology evidence="2">Multi-pass membrane protein</topology>
    </subcellularLocation>
    <subcellularLocation>
        <location evidence="1">Nucleus</location>
    </subcellularLocation>
</comment>
<dbReference type="Pfam" id="PF16770">
    <property type="entry name" value="RTT107_BRCT_5"/>
    <property type="match status" value="1"/>
</dbReference>
<dbReference type="Proteomes" id="UP001314170">
    <property type="component" value="Unassembled WGS sequence"/>
</dbReference>
<evidence type="ECO:0000256" key="6">
    <source>
        <dbReference type="ARBA" id="ARBA00023242"/>
    </source>
</evidence>
<dbReference type="Pfam" id="PF16589">
    <property type="entry name" value="BRCT_2"/>
    <property type="match status" value="1"/>
</dbReference>
<dbReference type="Gene3D" id="3.40.50.10190">
    <property type="entry name" value="BRCT domain"/>
    <property type="match status" value="2"/>
</dbReference>
<keyword evidence="4" id="KW-0227">DNA damage</keyword>
<feature type="region of interest" description="Disordered" evidence="8">
    <location>
        <begin position="434"/>
        <end position="466"/>
    </location>
</feature>
<organism evidence="10 11">
    <name type="scientific">Dovyalis caffra</name>
    <dbReference type="NCBI Taxonomy" id="77055"/>
    <lineage>
        <taxon>Eukaryota</taxon>
        <taxon>Viridiplantae</taxon>
        <taxon>Streptophyta</taxon>
        <taxon>Embryophyta</taxon>
        <taxon>Tracheophyta</taxon>
        <taxon>Spermatophyta</taxon>
        <taxon>Magnoliopsida</taxon>
        <taxon>eudicotyledons</taxon>
        <taxon>Gunneridae</taxon>
        <taxon>Pentapetalae</taxon>
        <taxon>rosids</taxon>
        <taxon>fabids</taxon>
        <taxon>Malpighiales</taxon>
        <taxon>Salicaceae</taxon>
        <taxon>Flacourtieae</taxon>
        <taxon>Dovyalis</taxon>
    </lineage>
</organism>
<comment type="caution">
    <text evidence="10">The sequence shown here is derived from an EMBL/GenBank/DDBJ whole genome shotgun (WGS) entry which is preliminary data.</text>
</comment>
<dbReference type="GO" id="GO:0006974">
    <property type="term" value="P:DNA damage response"/>
    <property type="evidence" value="ECO:0007669"/>
    <property type="project" value="UniProtKB-KW"/>
</dbReference>
<dbReference type="PROSITE" id="PS50172">
    <property type="entry name" value="BRCT"/>
    <property type="match status" value="1"/>
</dbReference>
<gene>
    <name evidence="10" type="ORF">DCAF_LOCUS20923</name>
</gene>
<dbReference type="CDD" id="cd17744">
    <property type="entry name" value="BRCT_MDC1_rpt1"/>
    <property type="match status" value="1"/>
</dbReference>
<dbReference type="SUPFAM" id="SSF52113">
    <property type="entry name" value="BRCT domain"/>
    <property type="match status" value="1"/>
</dbReference>
<evidence type="ECO:0000256" key="7">
    <source>
        <dbReference type="PROSITE-ProRule" id="PRU00282"/>
    </source>
</evidence>
<evidence type="ECO:0000256" key="3">
    <source>
        <dbReference type="ARBA" id="ARBA00022692"/>
    </source>
</evidence>
<feature type="region of interest" description="Disordered" evidence="8">
    <location>
        <begin position="267"/>
        <end position="297"/>
    </location>
</feature>
<evidence type="ECO:0000256" key="4">
    <source>
        <dbReference type="ARBA" id="ARBA00022763"/>
    </source>
</evidence>
<dbReference type="Pfam" id="PF00153">
    <property type="entry name" value="Mito_carr"/>
    <property type="match status" value="3"/>
</dbReference>
<evidence type="ECO:0000256" key="2">
    <source>
        <dbReference type="ARBA" id="ARBA00004141"/>
    </source>
</evidence>
<dbReference type="InterPro" id="IPR001357">
    <property type="entry name" value="BRCT_dom"/>
</dbReference>
<dbReference type="InterPro" id="IPR051579">
    <property type="entry name" value="DDR_Transcriptional_Reg"/>
</dbReference>
<evidence type="ECO:0000256" key="8">
    <source>
        <dbReference type="SAM" id="MobiDB-lite"/>
    </source>
</evidence>
<feature type="region of interest" description="Disordered" evidence="8">
    <location>
        <begin position="117"/>
        <end position="137"/>
    </location>
</feature>
<evidence type="ECO:0000259" key="9">
    <source>
        <dbReference type="PROSITE" id="PS50172"/>
    </source>
</evidence>
<dbReference type="PANTHER" id="PTHR23196">
    <property type="entry name" value="PAX TRANSCRIPTION ACTIVATION DOMAIN INTERACTING PROTEIN"/>
    <property type="match status" value="1"/>
</dbReference>
<protein>
    <recommendedName>
        <fullName evidence="9">BRCT domain-containing protein</fullName>
    </recommendedName>
</protein>
<evidence type="ECO:0000313" key="10">
    <source>
        <dbReference type="EMBL" id="CAK7348230.1"/>
    </source>
</evidence>
<name>A0AAV1SCG8_9ROSI</name>
<feature type="domain" description="BRCT" evidence="9">
    <location>
        <begin position="725"/>
        <end position="789"/>
    </location>
</feature>
<keyword evidence="3 7" id="KW-0812">Transmembrane</keyword>
<dbReference type="PROSITE" id="PS50920">
    <property type="entry name" value="SOLCAR"/>
    <property type="match status" value="3"/>
</dbReference>
<proteinExistence type="predicted"/>
<dbReference type="GO" id="GO:0016020">
    <property type="term" value="C:membrane"/>
    <property type="evidence" value="ECO:0007669"/>
    <property type="project" value="UniProtKB-SubCell"/>
</dbReference>
<evidence type="ECO:0000256" key="5">
    <source>
        <dbReference type="ARBA" id="ARBA00023136"/>
    </source>
</evidence>
<dbReference type="EMBL" id="CAWUPB010001173">
    <property type="protein sequence ID" value="CAK7348230.1"/>
    <property type="molecule type" value="Genomic_DNA"/>
</dbReference>
<dbReference type="GO" id="GO:0005634">
    <property type="term" value="C:nucleus"/>
    <property type="evidence" value="ECO:0007669"/>
    <property type="project" value="UniProtKB-SubCell"/>
</dbReference>
<dbReference type="CDD" id="cd18432">
    <property type="entry name" value="BRCT_PAXIP1_rpt6_like"/>
    <property type="match status" value="1"/>
</dbReference>
<feature type="compositionally biased region" description="Basic and acidic residues" evidence="8">
    <location>
        <begin position="449"/>
        <end position="458"/>
    </location>
</feature>
<evidence type="ECO:0000313" key="11">
    <source>
        <dbReference type="Proteomes" id="UP001314170"/>
    </source>
</evidence>
<feature type="repeat" description="Solcar" evidence="7">
    <location>
        <begin position="1061"/>
        <end position="1146"/>
    </location>
</feature>
<feature type="region of interest" description="Disordered" evidence="8">
    <location>
        <begin position="379"/>
        <end position="405"/>
    </location>
</feature>
<dbReference type="InterPro" id="IPR018108">
    <property type="entry name" value="MCP_transmembrane"/>
</dbReference>
<keyword evidence="6" id="KW-0539">Nucleus</keyword>
<reference evidence="10 11" key="1">
    <citation type="submission" date="2024-01" db="EMBL/GenBank/DDBJ databases">
        <authorList>
            <person name="Waweru B."/>
        </authorList>
    </citation>
    <scope>NUCLEOTIDE SEQUENCE [LARGE SCALE GENOMIC DNA]</scope>
</reference>
<dbReference type="InterPro" id="IPR023395">
    <property type="entry name" value="MCP_dom_sf"/>
</dbReference>
<dbReference type="PANTHER" id="PTHR23196:SF32">
    <property type="entry name" value="BRCT DOMAIN-CONTAINING DNA REPAIR PROTEIN"/>
    <property type="match status" value="1"/>
</dbReference>